<evidence type="ECO:0000259" key="11">
    <source>
        <dbReference type="Pfam" id="PF02866"/>
    </source>
</evidence>
<protein>
    <recommendedName>
        <fullName evidence="3 7">L-lactate dehydrogenase</fullName>
        <shortName evidence="7">L-LDH</shortName>
        <ecNumber evidence="3 7">1.1.1.27</ecNumber>
    </recommendedName>
</protein>
<comment type="function">
    <text evidence="7">Catalyzes the conversion of lactate to pyruvate.</text>
</comment>
<dbReference type="PROSITE" id="PS00064">
    <property type="entry name" value="L_LDH"/>
    <property type="match status" value="1"/>
</dbReference>
<dbReference type="Proteomes" id="UP000575397">
    <property type="component" value="Unassembled WGS sequence"/>
</dbReference>
<dbReference type="InterPro" id="IPR018177">
    <property type="entry name" value="L-lactate_DH_AS"/>
</dbReference>
<organism evidence="12 13">
    <name type="scientific">Mobiluncus mulieris</name>
    <dbReference type="NCBI Taxonomy" id="2052"/>
    <lineage>
        <taxon>Bacteria</taxon>
        <taxon>Bacillati</taxon>
        <taxon>Actinomycetota</taxon>
        <taxon>Actinomycetes</taxon>
        <taxon>Actinomycetales</taxon>
        <taxon>Actinomycetaceae</taxon>
        <taxon>Mobiluncus</taxon>
    </lineage>
</organism>
<feature type="binding site" evidence="7">
    <location>
        <position position="256"/>
    </location>
    <ligand>
        <name>substrate</name>
    </ligand>
</feature>
<dbReference type="InterPro" id="IPR001236">
    <property type="entry name" value="Lactate/malate_DH_N"/>
</dbReference>
<dbReference type="PIRSF" id="PIRSF000102">
    <property type="entry name" value="Lac_mal_DH"/>
    <property type="match status" value="1"/>
</dbReference>
<dbReference type="Pfam" id="PF00056">
    <property type="entry name" value="Ldh_1_N"/>
    <property type="match status" value="1"/>
</dbReference>
<dbReference type="InterPro" id="IPR001557">
    <property type="entry name" value="L-lactate/malate_DH"/>
</dbReference>
<dbReference type="UniPathway" id="UPA00554">
    <property type="reaction ID" value="UER00611"/>
</dbReference>
<dbReference type="EC" id="1.1.1.27" evidence="3 7"/>
<feature type="binding site" evidence="9">
    <location>
        <begin position="34"/>
        <end position="39"/>
    </location>
    <ligand>
        <name>NAD(+)</name>
        <dbReference type="ChEBI" id="CHEBI:57540"/>
    </ligand>
</feature>
<proteinExistence type="inferred from homology"/>
<comment type="pathway">
    <text evidence="1 7">Fermentation; pyruvate fermentation to lactate; (S)-lactate from pyruvate: step 1/1.</text>
</comment>
<comment type="subunit">
    <text evidence="7">Homotetramer.</text>
</comment>
<evidence type="ECO:0000256" key="4">
    <source>
        <dbReference type="ARBA" id="ARBA00023002"/>
    </source>
</evidence>
<dbReference type="GO" id="GO:0004459">
    <property type="term" value="F:L-lactate dehydrogenase (NAD+) activity"/>
    <property type="evidence" value="ECO:0007669"/>
    <property type="project" value="UniProtKB-UniRule"/>
</dbReference>
<comment type="caution">
    <text evidence="12">The sequence shown here is derived from an EMBL/GenBank/DDBJ whole genome shotgun (WGS) entry which is preliminary data.</text>
</comment>
<dbReference type="Gene3D" id="3.40.50.720">
    <property type="entry name" value="NAD(P)-binding Rossmann-like Domain"/>
    <property type="match status" value="1"/>
</dbReference>
<dbReference type="GO" id="GO:0005737">
    <property type="term" value="C:cytoplasm"/>
    <property type="evidence" value="ECO:0007669"/>
    <property type="project" value="UniProtKB-SubCell"/>
</dbReference>
<dbReference type="PANTHER" id="PTHR43128:SF16">
    <property type="entry name" value="L-LACTATE DEHYDROGENASE"/>
    <property type="match status" value="1"/>
</dbReference>
<evidence type="ECO:0000313" key="13">
    <source>
        <dbReference type="Proteomes" id="UP000575397"/>
    </source>
</evidence>
<dbReference type="PANTHER" id="PTHR43128">
    <property type="entry name" value="L-2-HYDROXYCARBOXYLATE DEHYDROGENASE (NAD(P)(+))"/>
    <property type="match status" value="1"/>
</dbReference>
<feature type="binding site" evidence="7">
    <location>
        <begin position="173"/>
        <end position="176"/>
    </location>
    <ligand>
        <name>substrate</name>
    </ligand>
</feature>
<dbReference type="InterPro" id="IPR036291">
    <property type="entry name" value="NAD(P)-bd_dom_sf"/>
</dbReference>
<dbReference type="SUPFAM" id="SSF56327">
    <property type="entry name" value="LDH C-terminal domain-like"/>
    <property type="match status" value="1"/>
</dbReference>
<evidence type="ECO:0000256" key="1">
    <source>
        <dbReference type="ARBA" id="ARBA00004843"/>
    </source>
</evidence>
<feature type="binding site" evidence="7">
    <location>
        <position position="178"/>
    </location>
    <ligand>
        <name>beta-D-fructose 1,6-bisphosphate</name>
        <dbReference type="ChEBI" id="CHEBI:32966"/>
        <note>allosteric activator</note>
    </ligand>
</feature>
<keyword evidence="5 7" id="KW-0520">NAD</keyword>
<keyword evidence="4 7" id="KW-0560">Oxidoreductase</keyword>
<dbReference type="RefSeq" id="WP_169762100.1">
    <property type="nucleotide sequence ID" value="NZ_JABCUQ010000004.1"/>
</dbReference>
<feature type="binding site" evidence="7">
    <location>
        <position position="168"/>
    </location>
    <ligand>
        <name>NAD(+)</name>
        <dbReference type="ChEBI" id="CHEBI:57540"/>
    </ligand>
</feature>
<feature type="domain" description="Lactate/malate dehydrogenase C-terminal" evidence="11">
    <location>
        <begin position="170"/>
        <end position="332"/>
    </location>
</feature>
<name>A0A7Y0URN5_9ACTO</name>
<evidence type="ECO:0000256" key="5">
    <source>
        <dbReference type="ARBA" id="ARBA00023027"/>
    </source>
</evidence>
<comment type="similarity">
    <text evidence="2 7">Belongs to the LDH/MDH superfamily. LDH family.</text>
</comment>
<dbReference type="Gene3D" id="3.90.110.10">
    <property type="entry name" value="Lactate dehydrogenase/glycoside hydrolase, family 4, C-terminal"/>
    <property type="match status" value="1"/>
</dbReference>
<accession>A0A7Y0URN5</accession>
<dbReference type="InterPro" id="IPR011304">
    <property type="entry name" value="L-lactate_DH"/>
</dbReference>
<comment type="subcellular location">
    <subcellularLocation>
        <location evidence="7">Cytoplasm</location>
    </subcellularLocation>
</comment>
<dbReference type="InterPro" id="IPR022383">
    <property type="entry name" value="Lactate/malate_DH_C"/>
</dbReference>
<feature type="domain" description="Lactate/malate dehydrogenase N-terminal" evidence="10">
    <location>
        <begin position="28"/>
        <end position="167"/>
    </location>
</feature>
<evidence type="ECO:0000256" key="7">
    <source>
        <dbReference type="HAMAP-Rule" id="MF_00488"/>
    </source>
</evidence>
<dbReference type="PRINTS" id="PR00086">
    <property type="entry name" value="LLDHDRGNASE"/>
</dbReference>
<feature type="binding site" evidence="7 9">
    <location>
        <begin position="143"/>
        <end position="145"/>
    </location>
    <ligand>
        <name>NAD(+)</name>
        <dbReference type="ChEBI" id="CHEBI:57540"/>
    </ligand>
</feature>
<feature type="binding site" evidence="7">
    <location>
        <begin position="104"/>
        <end position="105"/>
    </location>
    <ligand>
        <name>NAD(+)</name>
        <dbReference type="ChEBI" id="CHEBI:57540"/>
    </ligand>
</feature>
<dbReference type="GO" id="GO:0006096">
    <property type="term" value="P:glycolytic process"/>
    <property type="evidence" value="ECO:0007669"/>
    <property type="project" value="UniProtKB-UniRule"/>
</dbReference>
<dbReference type="SUPFAM" id="SSF51735">
    <property type="entry name" value="NAD(P)-binding Rossmann-fold domains"/>
    <property type="match status" value="1"/>
</dbReference>
<evidence type="ECO:0000256" key="2">
    <source>
        <dbReference type="ARBA" id="ARBA00006054"/>
    </source>
</evidence>
<reference evidence="12 13" key="1">
    <citation type="submission" date="2020-04" db="EMBL/GenBank/DDBJ databases">
        <title>Antimicrobial susceptibility and clonality of vaginal-derived multi-drug resistant Mobiluncus isolates in China.</title>
        <authorList>
            <person name="Zhang X."/>
        </authorList>
    </citation>
    <scope>NUCLEOTIDE SEQUENCE [LARGE SCALE GENOMIC DNA]</scope>
    <source>
        <strain evidence="12 13">12</strain>
    </source>
</reference>
<feature type="active site" description="Proton acceptor" evidence="7 8">
    <location>
        <position position="200"/>
    </location>
</feature>
<evidence type="ECO:0000256" key="8">
    <source>
        <dbReference type="PIRSR" id="PIRSR000102-1"/>
    </source>
</evidence>
<feature type="binding site" evidence="7">
    <location>
        <begin position="145"/>
        <end position="148"/>
    </location>
    <ligand>
        <name>substrate</name>
    </ligand>
</feature>
<comment type="activity regulation">
    <text evidence="7">Allosterically activated by fructose 1,6-bisphosphate (FBP).</text>
</comment>
<evidence type="ECO:0000256" key="9">
    <source>
        <dbReference type="PIRSR" id="PIRSR000102-3"/>
    </source>
</evidence>
<feature type="binding site" evidence="7">
    <location>
        <position position="38"/>
    </location>
    <ligand>
        <name>NAD(+)</name>
        <dbReference type="ChEBI" id="CHEBI:57540"/>
    </ligand>
</feature>
<evidence type="ECO:0000313" key="12">
    <source>
        <dbReference type="EMBL" id="NMX02515.1"/>
    </source>
</evidence>
<dbReference type="EMBL" id="JABCUS010000002">
    <property type="protein sequence ID" value="NMX02515.1"/>
    <property type="molecule type" value="Genomic_DNA"/>
</dbReference>
<evidence type="ECO:0000259" key="10">
    <source>
        <dbReference type="Pfam" id="PF00056"/>
    </source>
</evidence>
<feature type="modified residue" description="Phosphotyrosine" evidence="7">
    <location>
        <position position="247"/>
    </location>
</feature>
<gene>
    <name evidence="7" type="primary">ldh</name>
    <name evidence="12" type="ORF">HHJ77_00835</name>
</gene>
<dbReference type="InterPro" id="IPR015955">
    <property type="entry name" value="Lactate_DH/Glyco_Ohase_4_C"/>
</dbReference>
<keyword evidence="7" id="KW-0963">Cytoplasm</keyword>
<comment type="caution">
    <text evidence="7">Lacks conserved residue(s) required for the propagation of feature annotation.</text>
</comment>
<comment type="catalytic activity">
    <reaction evidence="6 7">
        <text>(S)-lactate + NAD(+) = pyruvate + NADH + H(+)</text>
        <dbReference type="Rhea" id="RHEA:23444"/>
        <dbReference type="ChEBI" id="CHEBI:15361"/>
        <dbReference type="ChEBI" id="CHEBI:15378"/>
        <dbReference type="ChEBI" id="CHEBI:16651"/>
        <dbReference type="ChEBI" id="CHEBI:57540"/>
        <dbReference type="ChEBI" id="CHEBI:57945"/>
        <dbReference type="EC" id="1.1.1.27"/>
    </reaction>
</comment>
<feature type="binding site" evidence="7">
    <location>
        <position position="193"/>
    </location>
    <ligand>
        <name>beta-D-fructose 1,6-bisphosphate</name>
        <dbReference type="ChEBI" id="CHEBI:32966"/>
        <note>allosteric activator</note>
    </ligand>
</feature>
<keyword evidence="7" id="KW-0597">Phosphoprotein</keyword>
<dbReference type="NCBIfam" id="TIGR01771">
    <property type="entry name" value="L-LDH-NAD"/>
    <property type="match status" value="1"/>
</dbReference>
<evidence type="ECO:0000256" key="3">
    <source>
        <dbReference type="ARBA" id="ARBA00012967"/>
    </source>
</evidence>
<dbReference type="HAMAP" id="MF_00488">
    <property type="entry name" value="Lactate_dehydrog"/>
    <property type="match status" value="1"/>
</dbReference>
<feature type="binding site" evidence="7 9">
    <location>
        <position position="59"/>
    </location>
    <ligand>
        <name>NAD(+)</name>
        <dbReference type="ChEBI" id="CHEBI:57540"/>
    </ligand>
</feature>
<dbReference type="AlphaFoldDB" id="A0A7Y0URN5"/>
<feature type="binding site" evidence="7">
    <location>
        <position position="107"/>
    </location>
    <ligand>
        <name>substrate</name>
    </ligand>
</feature>
<dbReference type="Pfam" id="PF02866">
    <property type="entry name" value="Ldh_1_C"/>
    <property type="match status" value="1"/>
</dbReference>
<dbReference type="GO" id="GO:0006089">
    <property type="term" value="P:lactate metabolic process"/>
    <property type="evidence" value="ECO:0007669"/>
    <property type="project" value="TreeGrafter"/>
</dbReference>
<feature type="binding site" evidence="7">
    <location>
        <position position="113"/>
    </location>
    <ligand>
        <name>substrate</name>
    </ligand>
</feature>
<feature type="binding site" evidence="7">
    <location>
        <position position="64"/>
    </location>
    <ligand>
        <name>NAD(+)</name>
        <dbReference type="ChEBI" id="CHEBI:57540"/>
    </ligand>
</feature>
<keyword evidence="7" id="KW-0021">Allosteric enzyme</keyword>
<sequence>MLETIKREIKLSAVNVNSSYPAWAAPTTKLAVIGAGAVGSTLAYAATVEGIAADIVLYDINKERVAAEALDIAQGIQFTPTKAVSGSDDIEICRNADVVVVTAGAAQKPGQTRLELAESTVNLMKNLVPSLLKVAPDAIYIMVTNPVDVVTYCSLKISGLGRSQMFGSGTVLDTSRLRLLVSQATGVAPQSIHAYIAGEHGDSEIPLWSSATIGNVPLTQWDKTVDGGHFDSELMDEIAHKVVRSAYTIIEGKGSTNYAIGLAVTSILRAIMRDQHRVQSISTLLEDWHGISDVCLAVPTVTSRTGAGKVLCPPLTLKERDGMTASAERLRQVARDLGF</sequence>
<evidence type="ECO:0000256" key="6">
    <source>
        <dbReference type="ARBA" id="ARBA00049258"/>
    </source>
</evidence>